<feature type="transmembrane region" description="Helical" evidence="3">
    <location>
        <begin position="116"/>
        <end position="136"/>
    </location>
</feature>
<dbReference type="Gene3D" id="1.10.1760.20">
    <property type="match status" value="1"/>
</dbReference>
<comment type="subcellular location">
    <subcellularLocation>
        <location evidence="2">Cell membrane</location>
        <topology evidence="2">Multi-pass membrane protein</topology>
    </subcellularLocation>
</comment>
<dbReference type="Proteomes" id="UP000434639">
    <property type="component" value="Unassembled WGS sequence"/>
</dbReference>
<evidence type="ECO:0000313" key="4">
    <source>
        <dbReference type="EMBL" id="MTH53754.1"/>
    </source>
</evidence>
<dbReference type="PANTHER" id="PTHR34295:SF1">
    <property type="entry name" value="BIOTIN TRANSPORTER BIOY"/>
    <property type="match status" value="1"/>
</dbReference>
<comment type="caution">
    <text evidence="4">The sequence shown here is derived from an EMBL/GenBank/DDBJ whole genome shotgun (WGS) entry which is preliminary data.</text>
</comment>
<gene>
    <name evidence="4" type="ORF">GKZ89_10090</name>
</gene>
<evidence type="ECO:0000256" key="1">
    <source>
        <dbReference type="ARBA" id="ARBA00010692"/>
    </source>
</evidence>
<name>A0A7X2S4Z6_9BACI</name>
<dbReference type="AlphaFoldDB" id="A0A7X2S4Z6"/>
<comment type="similarity">
    <text evidence="1 2">Belongs to the BioY family.</text>
</comment>
<sequence length="188" mass="19866">MEQQRKRLRMLIYSGMFAAVTAVFAQIEIPLPVVPISGQTLAVGITAVILGSRYGAAAMAVYAGLGAAGLPVFAEAKGGLHILAGPTGGYIIGFIAAAFATGWILEKTAFTFRWALAANIAGMLITLLFGTVWLKIVLNVPWDKAMAIGVWPFIAVGLIKAALASWIGVEARRRLVQARLLANERSAA</sequence>
<dbReference type="GO" id="GO:0005886">
    <property type="term" value="C:plasma membrane"/>
    <property type="evidence" value="ECO:0007669"/>
    <property type="project" value="UniProtKB-SubCell"/>
</dbReference>
<feature type="transmembrane region" description="Helical" evidence="3">
    <location>
        <begin position="148"/>
        <end position="169"/>
    </location>
</feature>
<dbReference type="PANTHER" id="PTHR34295">
    <property type="entry name" value="BIOTIN TRANSPORTER BIOY"/>
    <property type="match status" value="1"/>
</dbReference>
<keyword evidence="3" id="KW-0812">Transmembrane</keyword>
<dbReference type="Pfam" id="PF02632">
    <property type="entry name" value="BioY"/>
    <property type="match status" value="1"/>
</dbReference>
<evidence type="ECO:0000256" key="2">
    <source>
        <dbReference type="PIRNR" id="PIRNR016661"/>
    </source>
</evidence>
<dbReference type="EMBL" id="WMIB01000008">
    <property type="protein sequence ID" value="MTH53754.1"/>
    <property type="molecule type" value="Genomic_DNA"/>
</dbReference>
<evidence type="ECO:0000313" key="5">
    <source>
        <dbReference type="Proteomes" id="UP000434639"/>
    </source>
</evidence>
<reference evidence="4 5" key="1">
    <citation type="journal article" date="2017" name="Int. J. Syst. Evol. Microbiol.">
        <title>Bacillus mangrovi sp. nov., isolated from a sediment sample from a mangrove forest.</title>
        <authorList>
            <person name="Gupta V."/>
            <person name="Singh P.K."/>
            <person name="Korpole S."/>
            <person name="Tanuku N.R.S."/>
            <person name="Pinnaka A.K."/>
        </authorList>
    </citation>
    <scope>NUCLEOTIDE SEQUENCE [LARGE SCALE GENOMIC DNA]</scope>
    <source>
        <strain evidence="4 5">KCTC 33872</strain>
    </source>
</reference>
<dbReference type="PIRSF" id="PIRSF016661">
    <property type="entry name" value="BioY"/>
    <property type="match status" value="1"/>
</dbReference>
<proteinExistence type="inferred from homology"/>
<dbReference type="InterPro" id="IPR003784">
    <property type="entry name" value="BioY"/>
</dbReference>
<feature type="transmembrane region" description="Helical" evidence="3">
    <location>
        <begin position="10"/>
        <end position="27"/>
    </location>
</feature>
<feature type="transmembrane region" description="Helical" evidence="3">
    <location>
        <begin position="33"/>
        <end position="50"/>
    </location>
</feature>
<dbReference type="OrthoDB" id="9803495at2"/>
<keyword evidence="2 3" id="KW-0472">Membrane</keyword>
<keyword evidence="5" id="KW-1185">Reference proteome</keyword>
<dbReference type="GO" id="GO:0015225">
    <property type="term" value="F:biotin transmembrane transporter activity"/>
    <property type="evidence" value="ECO:0007669"/>
    <property type="project" value="UniProtKB-UniRule"/>
</dbReference>
<dbReference type="RefSeq" id="WP_155112285.1">
    <property type="nucleotide sequence ID" value="NZ_WMIB01000008.1"/>
</dbReference>
<organism evidence="4 5">
    <name type="scientific">Metabacillus mangrovi</name>
    <dbReference type="NCBI Taxonomy" id="1491830"/>
    <lineage>
        <taxon>Bacteria</taxon>
        <taxon>Bacillati</taxon>
        <taxon>Bacillota</taxon>
        <taxon>Bacilli</taxon>
        <taxon>Bacillales</taxon>
        <taxon>Bacillaceae</taxon>
        <taxon>Metabacillus</taxon>
    </lineage>
</organism>
<accession>A0A7X2S4Z6</accession>
<keyword evidence="2" id="KW-0813">Transport</keyword>
<protein>
    <recommendedName>
        <fullName evidence="2">Biotin transporter</fullName>
    </recommendedName>
</protein>
<keyword evidence="3" id="KW-1133">Transmembrane helix</keyword>
<evidence type="ECO:0000256" key="3">
    <source>
        <dbReference type="SAM" id="Phobius"/>
    </source>
</evidence>
<feature type="transmembrane region" description="Helical" evidence="3">
    <location>
        <begin position="57"/>
        <end position="74"/>
    </location>
</feature>
<feature type="transmembrane region" description="Helical" evidence="3">
    <location>
        <begin position="80"/>
        <end position="104"/>
    </location>
</feature>
<keyword evidence="2" id="KW-1003">Cell membrane</keyword>